<evidence type="ECO:0000313" key="1">
    <source>
        <dbReference type="EMBL" id="ATZ71635.1"/>
    </source>
</evidence>
<dbReference type="EMBL" id="MF957317">
    <property type="protein sequence ID" value="ATZ71635.1"/>
    <property type="molecule type" value="Genomic_DNA"/>
</dbReference>
<reference evidence="1" key="1">
    <citation type="submission" date="2017-09" db="EMBL/GenBank/DDBJ databases">
        <title>Bacteria from fildes peninsula of king george island (maritime Antarctica), carry class 1 integrons and antibiotic resistance cassettes in conjugative plasmids.</title>
        <authorList>
            <person name="Antelo V.B."/>
            <person name="Batista S.B."/>
            <person name="Guerout A.M."/>
            <person name="Mazel D."/>
            <person name="Romero V."/>
            <person name="Sotelo Silveira J."/>
        </authorList>
    </citation>
    <scope>NUCLEOTIDE SEQUENCE</scope>
    <source>
        <strain evidence="1">HP19</strain>
        <plasmid evidence="1">unnamed</plasmid>
    </source>
</reference>
<geneLocation type="plasmid" evidence="1">
    <name>unnamed</name>
</geneLocation>
<dbReference type="Pfam" id="PF13604">
    <property type="entry name" value="AAA_30"/>
    <property type="match status" value="1"/>
</dbReference>
<name>A0A2H4UEF8_9ENTR</name>
<proteinExistence type="predicted"/>
<sequence length="179" mass="19613">MGRTTLEQIEKEIEKLEAKGFLIVEEKLYTSANSLNGAALSKKAWISSLTDAGKTYNDARRQVDLAIAKGRLTPTSPRYTTQKSLDQEKRILQREVEGRGKAAPILSKDEASAFLSKTSLRKDQKSAGELILTTENRIIGVQGQAGVGKSYMSKSVTDKIKEAGFNLHVLAPYGSQKNP</sequence>
<dbReference type="AlphaFoldDB" id="A0A2H4UEF8"/>
<dbReference type="InterPro" id="IPR027417">
    <property type="entry name" value="P-loop_NTPase"/>
</dbReference>
<dbReference type="Gene3D" id="3.40.50.300">
    <property type="entry name" value="P-loop containing nucleotide triphosphate hydrolases"/>
    <property type="match status" value="1"/>
</dbReference>
<protein>
    <submittedName>
        <fullName evidence="1">Uncharacterized protein</fullName>
    </submittedName>
</protein>
<organism evidence="1">
    <name type="scientific">Enterobacter sp. HP19</name>
    <dbReference type="NCBI Taxonomy" id="1811975"/>
    <lineage>
        <taxon>Bacteria</taxon>
        <taxon>Pseudomonadati</taxon>
        <taxon>Pseudomonadota</taxon>
        <taxon>Gammaproteobacteria</taxon>
        <taxon>Enterobacterales</taxon>
        <taxon>Enterobacteriaceae</taxon>
        <taxon>Enterobacter</taxon>
    </lineage>
</organism>
<accession>A0A2H4UEF8</accession>
<keyword evidence="1" id="KW-0614">Plasmid</keyword>
<dbReference type="SUPFAM" id="SSF52540">
    <property type="entry name" value="P-loop containing nucleoside triphosphate hydrolases"/>
    <property type="match status" value="1"/>
</dbReference>